<dbReference type="InterPro" id="IPR036390">
    <property type="entry name" value="WH_DNA-bd_sf"/>
</dbReference>
<accession>A0AAW4PZD9</accession>
<gene>
    <name evidence="6" type="ORF">EGH21_22695</name>
</gene>
<evidence type="ECO:0000256" key="2">
    <source>
        <dbReference type="ARBA" id="ARBA00023125"/>
    </source>
</evidence>
<feature type="region of interest" description="Disordered" evidence="4">
    <location>
        <begin position="1"/>
        <end position="22"/>
    </location>
</feature>
<feature type="domain" description="HTH arsR-type" evidence="5">
    <location>
        <begin position="36"/>
        <end position="124"/>
    </location>
</feature>
<dbReference type="InterPro" id="IPR001845">
    <property type="entry name" value="HTH_ArsR_DNA-bd_dom"/>
</dbReference>
<keyword evidence="3" id="KW-0804">Transcription</keyword>
<dbReference type="EMBL" id="RKLR01000020">
    <property type="protein sequence ID" value="MBX0325830.1"/>
    <property type="molecule type" value="Genomic_DNA"/>
</dbReference>
<protein>
    <submittedName>
        <fullName evidence="6">Helix-turn-helix domain-containing protein</fullName>
    </submittedName>
</protein>
<proteinExistence type="predicted"/>
<dbReference type="SUPFAM" id="SSF46785">
    <property type="entry name" value="Winged helix' DNA-binding domain"/>
    <property type="match status" value="1"/>
</dbReference>
<dbReference type="Pfam" id="PF12840">
    <property type="entry name" value="HTH_20"/>
    <property type="match status" value="1"/>
</dbReference>
<dbReference type="Proteomes" id="UP001430377">
    <property type="component" value="Unassembled WGS sequence"/>
</dbReference>
<name>A0AAW4PZD9_9EURY</name>
<dbReference type="InterPro" id="IPR051081">
    <property type="entry name" value="HTH_MetalResp_TranReg"/>
</dbReference>
<dbReference type="CDD" id="cd00090">
    <property type="entry name" value="HTH_ARSR"/>
    <property type="match status" value="1"/>
</dbReference>
<keyword evidence="2" id="KW-0238">DNA-binding</keyword>
<dbReference type="PANTHER" id="PTHR33154">
    <property type="entry name" value="TRANSCRIPTIONAL REGULATOR, ARSR FAMILY"/>
    <property type="match status" value="1"/>
</dbReference>
<evidence type="ECO:0000256" key="3">
    <source>
        <dbReference type="ARBA" id="ARBA00023163"/>
    </source>
</evidence>
<dbReference type="Gene3D" id="1.10.10.10">
    <property type="entry name" value="Winged helix-like DNA-binding domain superfamily/Winged helix DNA-binding domain"/>
    <property type="match status" value="1"/>
</dbReference>
<dbReference type="GO" id="GO:0003677">
    <property type="term" value="F:DNA binding"/>
    <property type="evidence" value="ECO:0007669"/>
    <property type="project" value="UniProtKB-KW"/>
</dbReference>
<dbReference type="AlphaFoldDB" id="A0AAW4PZD9"/>
<reference evidence="6 7" key="1">
    <citation type="submission" date="2021-06" db="EMBL/GenBank/DDBJ databases">
        <title>Halomicroarcula sp. a new haloarchaeum isolated from saline soil.</title>
        <authorList>
            <person name="Duran-Viseras A."/>
            <person name="Sanchez-Porro C."/>
            <person name="Ventosa A."/>
        </authorList>
    </citation>
    <scope>NUCLEOTIDE SEQUENCE [LARGE SCALE GENOMIC DNA]</scope>
    <source>
        <strain evidence="6 7">F13</strain>
    </source>
</reference>
<dbReference type="InterPro" id="IPR011991">
    <property type="entry name" value="ArsR-like_HTH"/>
</dbReference>
<evidence type="ECO:0000313" key="6">
    <source>
        <dbReference type="EMBL" id="MBX0325830.1"/>
    </source>
</evidence>
<evidence type="ECO:0000256" key="4">
    <source>
        <dbReference type="SAM" id="MobiDB-lite"/>
    </source>
</evidence>
<organism evidence="6 7">
    <name type="scientific">Haloarcula rubra</name>
    <dbReference type="NCBI Taxonomy" id="2487747"/>
    <lineage>
        <taxon>Archaea</taxon>
        <taxon>Methanobacteriati</taxon>
        <taxon>Methanobacteriota</taxon>
        <taxon>Stenosarchaea group</taxon>
        <taxon>Halobacteria</taxon>
        <taxon>Halobacteriales</taxon>
        <taxon>Haloarculaceae</taxon>
        <taxon>Haloarcula</taxon>
    </lineage>
</organism>
<evidence type="ECO:0000256" key="1">
    <source>
        <dbReference type="ARBA" id="ARBA00023015"/>
    </source>
</evidence>
<sequence length="138" mass="16046">METRPEDGDGPGNGEWEREEWDLPPDSFLDLEEYLEMQKAISDPARYRIVVYLTDHDEVTPSELYEQVGMGLDKSTIHYHLDKLVDVGLVEKRARNDGNGIHCYYRITTFGKTILEHGVRELIRREWETRGAYNSDAN</sequence>
<dbReference type="PANTHER" id="PTHR33154:SF38">
    <property type="entry name" value="HTH ARSR-TYPE DOMAIN-CONTAINING PROTEIN"/>
    <property type="match status" value="1"/>
</dbReference>
<dbReference type="SMART" id="SM00418">
    <property type="entry name" value="HTH_ARSR"/>
    <property type="match status" value="1"/>
</dbReference>
<keyword evidence="1" id="KW-0805">Transcription regulation</keyword>
<dbReference type="InterPro" id="IPR036388">
    <property type="entry name" value="WH-like_DNA-bd_sf"/>
</dbReference>
<evidence type="ECO:0000259" key="5">
    <source>
        <dbReference type="SMART" id="SM00418"/>
    </source>
</evidence>
<dbReference type="GO" id="GO:0003700">
    <property type="term" value="F:DNA-binding transcription factor activity"/>
    <property type="evidence" value="ECO:0007669"/>
    <property type="project" value="InterPro"/>
</dbReference>
<comment type="caution">
    <text evidence="6">The sequence shown here is derived from an EMBL/GenBank/DDBJ whole genome shotgun (WGS) entry which is preliminary data.</text>
</comment>
<keyword evidence="7" id="KW-1185">Reference proteome</keyword>
<evidence type="ECO:0000313" key="7">
    <source>
        <dbReference type="Proteomes" id="UP001430377"/>
    </source>
</evidence>